<keyword evidence="3" id="KW-1185">Reference proteome</keyword>
<sequence length="347" mass="38654">MMVERRDVDERVLLTDHSELIPEEARETDRHVSLLSKDDLLIAQASASCSLEPNISHLDMLSLVSPLAAAHGVTIHSLGQSYFLEEYDGGDVSYWNVDSSQLGFEEHDYLPEPVLTDFDGAFRHVRLSAPDEMPLKNFLDVAHSISLLMGAFTGGQPTAEGVLHLVKNNRADLLVGLPESNWFEIKEGLYQFTHPQVPEKTKLAQKVEFAQDVASFANSGKSAVIVLGIKEASEDLPNLLAPQKVPPQFRKSAFDVLDARVYPPLEGVQIELSSTQGRQFVAVYIPAQDETKLPFLVRGTVVADLYEDTFISIPRRRGETKISQSVEEFHSQVQAGRAFLHFQESRQ</sequence>
<dbReference type="InterPro" id="IPR038461">
    <property type="entry name" value="Schlafen_AlbA_2_dom_sf"/>
</dbReference>
<dbReference type="InterPro" id="IPR007421">
    <property type="entry name" value="Schlafen_AlbA_2_dom"/>
</dbReference>
<feature type="domain" description="Schlafen AlbA-2" evidence="1">
    <location>
        <begin position="179"/>
        <end position="292"/>
    </location>
</feature>
<name>A0ABS1SGD2_9MICO</name>
<proteinExistence type="predicted"/>
<comment type="caution">
    <text evidence="2">The sequence shown here is derived from an EMBL/GenBank/DDBJ whole genome shotgun (WGS) entry which is preliminary data.</text>
</comment>
<dbReference type="EMBL" id="QYAC01000004">
    <property type="protein sequence ID" value="MBL3679520.1"/>
    <property type="molecule type" value="Genomic_DNA"/>
</dbReference>
<reference evidence="2 3" key="1">
    <citation type="submission" date="2018-09" db="EMBL/GenBank/DDBJ databases">
        <title>Comparative genomics of Leucobacter spp.</title>
        <authorList>
            <person name="Reis A.C."/>
            <person name="Kolvenbach B.A."/>
            <person name="Corvini P.F.X."/>
            <person name="Nunes O.C."/>
        </authorList>
    </citation>
    <scope>NUCLEOTIDE SEQUENCE [LARGE SCALE GENOMIC DNA]</scope>
    <source>
        <strain evidence="2 3">TAN 31504</strain>
    </source>
</reference>
<organism evidence="2 3">
    <name type="scientific">Leucobacter chromiireducens subsp. solipictus</name>
    <dbReference type="NCBI Taxonomy" id="398235"/>
    <lineage>
        <taxon>Bacteria</taxon>
        <taxon>Bacillati</taxon>
        <taxon>Actinomycetota</taxon>
        <taxon>Actinomycetes</taxon>
        <taxon>Micrococcales</taxon>
        <taxon>Microbacteriaceae</taxon>
        <taxon>Leucobacter</taxon>
    </lineage>
</organism>
<accession>A0ABS1SGD2</accession>
<gene>
    <name evidence="2" type="ORF">D3230_09500</name>
</gene>
<evidence type="ECO:0000313" key="2">
    <source>
        <dbReference type="EMBL" id="MBL3679520.1"/>
    </source>
</evidence>
<protein>
    <recommendedName>
        <fullName evidence="1">Schlafen AlbA-2 domain-containing protein</fullName>
    </recommendedName>
</protein>
<evidence type="ECO:0000259" key="1">
    <source>
        <dbReference type="Pfam" id="PF04326"/>
    </source>
</evidence>
<dbReference type="Pfam" id="PF04326">
    <property type="entry name" value="SLFN_AlbA_2"/>
    <property type="match status" value="1"/>
</dbReference>
<evidence type="ECO:0000313" key="3">
    <source>
        <dbReference type="Proteomes" id="UP001645859"/>
    </source>
</evidence>
<dbReference type="Gene3D" id="3.30.950.30">
    <property type="entry name" value="Schlafen, AAA domain"/>
    <property type="match status" value="1"/>
</dbReference>
<dbReference type="Proteomes" id="UP001645859">
    <property type="component" value="Unassembled WGS sequence"/>
</dbReference>